<proteinExistence type="predicted"/>
<dbReference type="EMBL" id="PKGZ01000003">
    <property type="protein sequence ID" value="PKY91404.1"/>
    <property type="molecule type" value="Genomic_DNA"/>
</dbReference>
<organism evidence="1 2">
    <name type="scientific">Aerococcus christensenii</name>
    <dbReference type="NCBI Taxonomy" id="87541"/>
    <lineage>
        <taxon>Bacteria</taxon>
        <taxon>Bacillati</taxon>
        <taxon>Bacillota</taxon>
        <taxon>Bacilli</taxon>
        <taxon>Lactobacillales</taxon>
        <taxon>Aerococcaceae</taxon>
        <taxon>Aerococcus</taxon>
    </lineage>
</organism>
<gene>
    <name evidence="1" type="ORF">CYJ27_04850</name>
</gene>
<dbReference type="RefSeq" id="WP_060777335.1">
    <property type="nucleotide sequence ID" value="NZ_CP014159.1"/>
</dbReference>
<dbReference type="KEGG" id="acg:AWM71_07400"/>
<keyword evidence="2" id="KW-1185">Reference proteome</keyword>
<protein>
    <submittedName>
        <fullName evidence="1">Uncharacterized protein</fullName>
    </submittedName>
</protein>
<dbReference type="AlphaFoldDB" id="A0A0X8F985"/>
<dbReference type="Proteomes" id="UP000234775">
    <property type="component" value="Unassembled WGS sequence"/>
</dbReference>
<reference evidence="1 2" key="1">
    <citation type="submission" date="2017-12" db="EMBL/GenBank/DDBJ databases">
        <title>Phylogenetic diversity of female urinary microbiome.</title>
        <authorList>
            <person name="Thomas-White K."/>
            <person name="Wolfe A.J."/>
        </authorList>
    </citation>
    <scope>NUCLEOTIDE SEQUENCE [LARGE SCALE GENOMIC DNA]</scope>
    <source>
        <strain evidence="1 2">UMB0844</strain>
    </source>
</reference>
<evidence type="ECO:0000313" key="2">
    <source>
        <dbReference type="Proteomes" id="UP000234775"/>
    </source>
</evidence>
<accession>A0A0X8F985</accession>
<name>A0A0X8F985_9LACT</name>
<evidence type="ECO:0000313" key="1">
    <source>
        <dbReference type="EMBL" id="PKY91404.1"/>
    </source>
</evidence>
<sequence length="86" mass="9754">MLRNNKFKITYDEAKKMHAKFLFSLYNEPTINSIAVNKKGIIEMSSILKTIEFFSTSNNSLFIVSLNGVNIGVGMIYDVNLEQNVC</sequence>
<comment type="caution">
    <text evidence="1">The sequence shown here is derived from an EMBL/GenBank/DDBJ whole genome shotgun (WGS) entry which is preliminary data.</text>
</comment>